<comment type="caution">
    <text evidence="2">The sequence shown here is derived from an EMBL/GenBank/DDBJ whole genome shotgun (WGS) entry which is preliminary data.</text>
</comment>
<proteinExistence type="predicted"/>
<protein>
    <submittedName>
        <fullName evidence="2">Uncharacterized protein</fullName>
    </submittedName>
</protein>
<dbReference type="Proteomes" id="UP000712600">
    <property type="component" value="Unassembled WGS sequence"/>
</dbReference>
<name>A0A8S9R3T2_BRACR</name>
<sequence>MYSRKMASKLQGSKMDLRSNPFQEGGNDAPQIVDPGQDDATMAKTADSSTKDKT</sequence>
<dbReference type="EMBL" id="QGKX02000996">
    <property type="protein sequence ID" value="KAF3557220.1"/>
    <property type="molecule type" value="Genomic_DNA"/>
</dbReference>
<reference evidence="2" key="1">
    <citation type="submission" date="2019-12" db="EMBL/GenBank/DDBJ databases">
        <title>Genome sequencing and annotation of Brassica cretica.</title>
        <authorList>
            <person name="Studholme D.J."/>
            <person name="Sarris P."/>
        </authorList>
    </citation>
    <scope>NUCLEOTIDE SEQUENCE</scope>
    <source>
        <strain evidence="2">PFS-109/04</strain>
        <tissue evidence="2">Leaf</tissue>
    </source>
</reference>
<organism evidence="2 3">
    <name type="scientific">Brassica cretica</name>
    <name type="common">Mustard</name>
    <dbReference type="NCBI Taxonomy" id="69181"/>
    <lineage>
        <taxon>Eukaryota</taxon>
        <taxon>Viridiplantae</taxon>
        <taxon>Streptophyta</taxon>
        <taxon>Embryophyta</taxon>
        <taxon>Tracheophyta</taxon>
        <taxon>Spermatophyta</taxon>
        <taxon>Magnoliopsida</taxon>
        <taxon>eudicotyledons</taxon>
        <taxon>Gunneridae</taxon>
        <taxon>Pentapetalae</taxon>
        <taxon>rosids</taxon>
        <taxon>malvids</taxon>
        <taxon>Brassicales</taxon>
        <taxon>Brassicaceae</taxon>
        <taxon>Brassiceae</taxon>
        <taxon>Brassica</taxon>
    </lineage>
</organism>
<feature type="region of interest" description="Disordered" evidence="1">
    <location>
        <begin position="1"/>
        <end position="54"/>
    </location>
</feature>
<evidence type="ECO:0000313" key="2">
    <source>
        <dbReference type="EMBL" id="KAF3557220.1"/>
    </source>
</evidence>
<evidence type="ECO:0000313" key="3">
    <source>
        <dbReference type="Proteomes" id="UP000712600"/>
    </source>
</evidence>
<accession>A0A8S9R3T2</accession>
<evidence type="ECO:0000256" key="1">
    <source>
        <dbReference type="SAM" id="MobiDB-lite"/>
    </source>
</evidence>
<dbReference type="AlphaFoldDB" id="A0A8S9R3T2"/>
<gene>
    <name evidence="2" type="ORF">F2Q69_00013657</name>
</gene>